<feature type="compositionally biased region" description="Basic residues" evidence="5">
    <location>
        <begin position="133"/>
        <end position="150"/>
    </location>
</feature>
<feature type="region of interest" description="Disordered" evidence="5">
    <location>
        <begin position="127"/>
        <end position="163"/>
    </location>
</feature>
<evidence type="ECO:0000256" key="1">
    <source>
        <dbReference type="ARBA" id="ARBA00022723"/>
    </source>
</evidence>
<keyword evidence="8" id="KW-1185">Reference proteome</keyword>
<dbReference type="InterPro" id="IPR013083">
    <property type="entry name" value="Znf_RING/FYVE/PHD"/>
</dbReference>
<evidence type="ECO:0000256" key="4">
    <source>
        <dbReference type="PROSITE-ProRule" id="PRU00175"/>
    </source>
</evidence>
<dbReference type="SMART" id="SM00184">
    <property type="entry name" value="RING"/>
    <property type="match status" value="1"/>
</dbReference>
<dbReference type="InterPro" id="IPR051834">
    <property type="entry name" value="RING_finger_E3_ligase"/>
</dbReference>
<dbReference type="CDD" id="cd16465">
    <property type="entry name" value="RING-H2_PJA1_2"/>
    <property type="match status" value="1"/>
</dbReference>
<evidence type="ECO:0000313" key="8">
    <source>
        <dbReference type="Proteomes" id="UP001164746"/>
    </source>
</evidence>
<organism evidence="7 8">
    <name type="scientific">Mya arenaria</name>
    <name type="common">Soft-shell clam</name>
    <dbReference type="NCBI Taxonomy" id="6604"/>
    <lineage>
        <taxon>Eukaryota</taxon>
        <taxon>Metazoa</taxon>
        <taxon>Spiralia</taxon>
        <taxon>Lophotrochozoa</taxon>
        <taxon>Mollusca</taxon>
        <taxon>Bivalvia</taxon>
        <taxon>Autobranchia</taxon>
        <taxon>Heteroconchia</taxon>
        <taxon>Euheterodonta</taxon>
        <taxon>Imparidentia</taxon>
        <taxon>Neoheterodontei</taxon>
        <taxon>Myida</taxon>
        <taxon>Myoidea</taxon>
        <taxon>Myidae</taxon>
        <taxon>Mya</taxon>
    </lineage>
</organism>
<keyword evidence="2 4" id="KW-0863">Zinc-finger</keyword>
<evidence type="ECO:0000313" key="7">
    <source>
        <dbReference type="EMBL" id="WAR26727.1"/>
    </source>
</evidence>
<accession>A0ABY7G097</accession>
<feature type="region of interest" description="Disordered" evidence="5">
    <location>
        <begin position="1"/>
        <end position="50"/>
    </location>
</feature>
<feature type="domain" description="RING-type" evidence="6">
    <location>
        <begin position="321"/>
        <end position="362"/>
    </location>
</feature>
<evidence type="ECO:0000256" key="2">
    <source>
        <dbReference type="ARBA" id="ARBA00022771"/>
    </source>
</evidence>
<dbReference type="Pfam" id="PF13639">
    <property type="entry name" value="zf-RING_2"/>
    <property type="match status" value="1"/>
</dbReference>
<feature type="compositionally biased region" description="Polar residues" evidence="5">
    <location>
        <begin position="30"/>
        <end position="44"/>
    </location>
</feature>
<gene>
    <name evidence="7" type="ORF">MAR_012431</name>
</gene>
<keyword evidence="1" id="KW-0479">Metal-binding</keyword>
<sequence length="371" mass="42234">MGDEFGGAKPKLPSGSKKTKSKKSHDDKINIQNGQPQSLEQSPPLNGYHGVSRVQDYLVDDDMYNNRKVDNKDSVKKNDFEMMDAKYKDLVLSTEQEYLSAKERWKKSGQALRKYFTEKLRFKNERQVEKGKRLVHSSKPSNKHVSKKVQLKSASSEGTSKGIPRSKSFLERMGFKKDTRTIEEKLDSLRSSQIDLTQPLTLDLLERSTYDLSGAMEMAHGELDVQAPTSADSSFDSDQLRRMYMDDYDYLLMERPYNELDWLDIDNTPLSVMLEDVIQQMLSVQPELLADQATPPAPSIVIDMLPTVTLTQQLIDHHQSCSICLCPCELEEIMTQLPCQHIFHPICIQAWLSKSGTCPVCRGKVSRQESC</sequence>
<proteinExistence type="predicted"/>
<evidence type="ECO:0000259" key="6">
    <source>
        <dbReference type="PROSITE" id="PS50089"/>
    </source>
</evidence>
<dbReference type="PANTHER" id="PTHR45931">
    <property type="entry name" value="SI:CH211-59O9.10"/>
    <property type="match status" value="1"/>
</dbReference>
<keyword evidence="3" id="KW-0862">Zinc</keyword>
<dbReference type="Gene3D" id="3.30.40.10">
    <property type="entry name" value="Zinc/RING finger domain, C3HC4 (zinc finger)"/>
    <property type="match status" value="1"/>
</dbReference>
<dbReference type="SUPFAM" id="SSF57850">
    <property type="entry name" value="RING/U-box"/>
    <property type="match status" value="1"/>
</dbReference>
<dbReference type="PANTHER" id="PTHR45931:SF16">
    <property type="entry name" value="RING_U-BOX SUPERFAMILY PROTEIN"/>
    <property type="match status" value="1"/>
</dbReference>
<reference evidence="7" key="1">
    <citation type="submission" date="2022-11" db="EMBL/GenBank/DDBJ databases">
        <title>Centuries of genome instability and evolution in soft-shell clam transmissible cancer (bioRxiv).</title>
        <authorList>
            <person name="Hart S.F.M."/>
            <person name="Yonemitsu M.A."/>
            <person name="Giersch R.M."/>
            <person name="Beal B.F."/>
            <person name="Arriagada G."/>
            <person name="Davis B.W."/>
            <person name="Ostrander E.A."/>
            <person name="Goff S.P."/>
            <person name="Metzger M.J."/>
        </authorList>
    </citation>
    <scope>NUCLEOTIDE SEQUENCE</scope>
    <source>
        <strain evidence="7">MELC-2E11</strain>
        <tissue evidence="7">Siphon/mantle</tissue>
    </source>
</reference>
<dbReference type="PROSITE" id="PS50089">
    <property type="entry name" value="ZF_RING_2"/>
    <property type="match status" value="1"/>
</dbReference>
<name>A0ABY7G097_MYAAR</name>
<dbReference type="EMBL" id="CP111025">
    <property type="protein sequence ID" value="WAR26727.1"/>
    <property type="molecule type" value="Genomic_DNA"/>
</dbReference>
<protein>
    <submittedName>
        <fullName evidence="7">RN181-like protein</fullName>
    </submittedName>
</protein>
<evidence type="ECO:0000256" key="5">
    <source>
        <dbReference type="SAM" id="MobiDB-lite"/>
    </source>
</evidence>
<dbReference type="Proteomes" id="UP001164746">
    <property type="component" value="Chromosome 14"/>
</dbReference>
<dbReference type="InterPro" id="IPR001841">
    <property type="entry name" value="Znf_RING"/>
</dbReference>
<evidence type="ECO:0000256" key="3">
    <source>
        <dbReference type="ARBA" id="ARBA00022833"/>
    </source>
</evidence>